<proteinExistence type="predicted"/>
<name>A0A9J7BP29_9BACT</name>
<dbReference type="Proteomes" id="UP001059380">
    <property type="component" value="Chromosome"/>
</dbReference>
<keyword evidence="3" id="KW-1185">Reference proteome</keyword>
<evidence type="ECO:0000313" key="2">
    <source>
        <dbReference type="EMBL" id="UWZ82678.1"/>
    </source>
</evidence>
<dbReference type="RefSeq" id="WP_260791865.1">
    <property type="nucleotide sequence ID" value="NZ_CP093313.1"/>
</dbReference>
<dbReference type="KEGG" id="orp:MOP44_19160"/>
<evidence type="ECO:0000313" key="3">
    <source>
        <dbReference type="Proteomes" id="UP001059380"/>
    </source>
</evidence>
<gene>
    <name evidence="2" type="ORF">MOP44_19160</name>
</gene>
<dbReference type="EMBL" id="CP093313">
    <property type="protein sequence ID" value="UWZ82678.1"/>
    <property type="molecule type" value="Genomic_DNA"/>
</dbReference>
<reference evidence="2" key="1">
    <citation type="submission" date="2021-04" db="EMBL/GenBank/DDBJ databases">
        <title>Phylogenetic analysis of Acidobacteriaceae.</title>
        <authorList>
            <person name="Qiu L."/>
            <person name="Zhang Q."/>
        </authorList>
    </citation>
    <scope>NUCLEOTIDE SEQUENCE</scope>
    <source>
        <strain evidence="2">DSM 25168</strain>
    </source>
</reference>
<keyword evidence="1" id="KW-0732">Signal</keyword>
<protein>
    <submittedName>
        <fullName evidence="2">Uncharacterized protein</fullName>
    </submittedName>
</protein>
<evidence type="ECO:0000256" key="1">
    <source>
        <dbReference type="SAM" id="SignalP"/>
    </source>
</evidence>
<organism evidence="2 3">
    <name type="scientific">Occallatibacter riparius</name>
    <dbReference type="NCBI Taxonomy" id="1002689"/>
    <lineage>
        <taxon>Bacteria</taxon>
        <taxon>Pseudomonadati</taxon>
        <taxon>Acidobacteriota</taxon>
        <taxon>Terriglobia</taxon>
        <taxon>Terriglobales</taxon>
        <taxon>Acidobacteriaceae</taxon>
        <taxon>Occallatibacter</taxon>
    </lineage>
</organism>
<accession>A0A9J7BP29</accession>
<feature type="signal peptide" evidence="1">
    <location>
        <begin position="1"/>
        <end position="20"/>
    </location>
</feature>
<sequence length="203" mass="21054">MRINQTLLAGLCLLATAAMYGQTASVQRNPKQNKLGPMSFSYDAQHDQIVPNGIQLNAHAANINITPTTGRIEVTVNINPQSHFDKGTKFHCSLLVIGGEIDTTDGVVGGGIETTNSVAKKDTCTLTIPYSWTIPPDSGASSGMILAVGVSAVQGGEPGHSGHDAEWNGNGGGMVVRTSLQVGGVEALPPNGSTTSITFEIVL</sequence>
<dbReference type="AlphaFoldDB" id="A0A9J7BP29"/>
<feature type="chain" id="PRO_5039887451" evidence="1">
    <location>
        <begin position="21"/>
        <end position="203"/>
    </location>
</feature>